<keyword evidence="3" id="KW-1185">Reference proteome</keyword>
<reference evidence="2 3" key="1">
    <citation type="submission" date="2020-05" db="EMBL/GenBank/DDBJ databases">
        <title>Genome Sequencing of Type Strains.</title>
        <authorList>
            <person name="Lemaire J.F."/>
            <person name="Inderbitzin P."/>
            <person name="Gregorio O.A."/>
            <person name="Collins S.B."/>
            <person name="Wespe N."/>
            <person name="Knight-Connoni V."/>
        </authorList>
    </citation>
    <scope>NUCLEOTIDE SEQUENCE [LARGE SCALE GENOMIC DNA]</scope>
    <source>
        <strain evidence="2 3">ATCC 19096</strain>
    </source>
</reference>
<sequence>MSGLEDVCDTLRRIDREAVGVGAELHRRSRALHQASRQTASVAGAGGLPSLLRDAAESVTRAALLLEQAAAQGGAFVARNGAGGARATARGSVVGPGVTVHEDGGAGARDRSSEVLDIARLQALVATARDPATGLLDPGRFVAAINPGRDRTSPVIGQDPYGNNCGLCAQAVAFALSGRPAPIASGSIVAVGADEMERFTGVAQSQQSVHSIPDVLRHMPAGSHAIVGADWETATGKVGGHWFNAYWDGHTVWYVDGQTGECSPWPPMLPHEPYQWDASFFEGVRAA</sequence>
<dbReference type="InterPro" id="IPR028908">
    <property type="entry name" value="Tox-PL_dom"/>
</dbReference>
<name>A0ABX2M675_9MICO</name>
<evidence type="ECO:0000313" key="2">
    <source>
        <dbReference type="EMBL" id="NUU12853.1"/>
    </source>
</evidence>
<proteinExistence type="predicted"/>
<gene>
    <name evidence="2" type="ORF">HP507_03230</name>
</gene>
<dbReference type="Proteomes" id="UP000573001">
    <property type="component" value="Unassembled WGS sequence"/>
</dbReference>
<organism evidence="2 3">
    <name type="scientific">Curtobacterium pusillum</name>
    <dbReference type="NCBI Taxonomy" id="69373"/>
    <lineage>
        <taxon>Bacteria</taxon>
        <taxon>Bacillati</taxon>
        <taxon>Actinomycetota</taxon>
        <taxon>Actinomycetes</taxon>
        <taxon>Micrococcales</taxon>
        <taxon>Microbacteriaceae</taxon>
        <taxon>Curtobacterium</taxon>
    </lineage>
</organism>
<feature type="domain" description="Tox-PL" evidence="1">
    <location>
        <begin position="163"/>
        <end position="260"/>
    </location>
</feature>
<comment type="caution">
    <text evidence="2">The sequence shown here is derived from an EMBL/GenBank/DDBJ whole genome shotgun (WGS) entry which is preliminary data.</text>
</comment>
<dbReference type="RefSeq" id="WP_175350415.1">
    <property type="nucleotide sequence ID" value="NZ_BAAAWQ010000001.1"/>
</dbReference>
<protein>
    <recommendedName>
        <fullName evidence="1">Tox-PL domain-containing protein</fullName>
    </recommendedName>
</protein>
<evidence type="ECO:0000259" key="1">
    <source>
        <dbReference type="Pfam" id="PF15644"/>
    </source>
</evidence>
<dbReference type="Pfam" id="PF15644">
    <property type="entry name" value="Gln_amidase"/>
    <property type="match status" value="1"/>
</dbReference>
<evidence type="ECO:0000313" key="3">
    <source>
        <dbReference type="Proteomes" id="UP000573001"/>
    </source>
</evidence>
<accession>A0ABX2M675</accession>
<dbReference type="EMBL" id="JABMCE010000052">
    <property type="protein sequence ID" value="NUU12853.1"/>
    <property type="molecule type" value="Genomic_DNA"/>
</dbReference>